<dbReference type="EMBL" id="CATOUU010000871">
    <property type="protein sequence ID" value="CAI9956136.1"/>
    <property type="molecule type" value="Genomic_DNA"/>
</dbReference>
<sequence length="169" mass="19342">MGCAAQISHDQISKQSQYIRNQLVAPSLQEEPLMVEIPDAEYIAFIESQNLLELKRHLPFKACKYYNGKTALMIAAEKGLEISVQFFTQYEQRLQTEHGDTASLLAIDKNQYDVLEYMQREILIKNLFGINALEACKRKGHITRTGKSPVNETVNQETSVDDFKEPSDW</sequence>
<dbReference type="SUPFAM" id="SSF48403">
    <property type="entry name" value="Ankyrin repeat"/>
    <property type="match status" value="1"/>
</dbReference>
<dbReference type="InterPro" id="IPR002110">
    <property type="entry name" value="Ankyrin_rpt"/>
</dbReference>
<dbReference type="Proteomes" id="UP001642409">
    <property type="component" value="Unassembled WGS sequence"/>
</dbReference>
<dbReference type="Gene3D" id="1.25.40.20">
    <property type="entry name" value="Ankyrin repeat-containing domain"/>
    <property type="match status" value="1"/>
</dbReference>
<protein>
    <submittedName>
        <fullName evidence="2">Ankyrin repeat protein 1</fullName>
    </submittedName>
    <submittedName>
        <fullName evidence="3">Ankyrin_repeat protein 1</fullName>
    </submittedName>
</protein>
<evidence type="ECO:0000313" key="4">
    <source>
        <dbReference type="Proteomes" id="UP001642409"/>
    </source>
</evidence>
<gene>
    <name evidence="3" type="ORF">HINF_LOCUS24569</name>
    <name evidence="2" type="ORF">HINF_LOCUS43781</name>
</gene>
<dbReference type="Pfam" id="PF12796">
    <property type="entry name" value="Ank_2"/>
    <property type="match status" value="1"/>
</dbReference>
<dbReference type="EMBL" id="CAXDID020000072">
    <property type="protein sequence ID" value="CAL6015067.1"/>
    <property type="molecule type" value="Genomic_DNA"/>
</dbReference>
<evidence type="ECO:0000313" key="3">
    <source>
        <dbReference type="EMBL" id="CAL6015067.1"/>
    </source>
</evidence>
<dbReference type="InterPro" id="IPR036770">
    <property type="entry name" value="Ankyrin_rpt-contain_sf"/>
</dbReference>
<proteinExistence type="predicted"/>
<evidence type="ECO:0000256" key="1">
    <source>
        <dbReference type="SAM" id="MobiDB-lite"/>
    </source>
</evidence>
<evidence type="ECO:0000313" key="2">
    <source>
        <dbReference type="EMBL" id="CAI9956136.1"/>
    </source>
</evidence>
<reference evidence="3 4" key="2">
    <citation type="submission" date="2024-07" db="EMBL/GenBank/DDBJ databases">
        <authorList>
            <person name="Akdeniz Z."/>
        </authorList>
    </citation>
    <scope>NUCLEOTIDE SEQUENCE [LARGE SCALE GENOMIC DNA]</scope>
</reference>
<organism evidence="2">
    <name type="scientific">Hexamita inflata</name>
    <dbReference type="NCBI Taxonomy" id="28002"/>
    <lineage>
        <taxon>Eukaryota</taxon>
        <taxon>Metamonada</taxon>
        <taxon>Diplomonadida</taxon>
        <taxon>Hexamitidae</taxon>
        <taxon>Hexamitinae</taxon>
        <taxon>Hexamita</taxon>
    </lineage>
</organism>
<feature type="compositionally biased region" description="Polar residues" evidence="1">
    <location>
        <begin position="145"/>
        <end position="158"/>
    </location>
</feature>
<accession>A0AA86QG85</accession>
<comment type="caution">
    <text evidence="2">The sequence shown here is derived from an EMBL/GenBank/DDBJ whole genome shotgun (WGS) entry which is preliminary data.</text>
</comment>
<reference evidence="2" key="1">
    <citation type="submission" date="2023-06" db="EMBL/GenBank/DDBJ databases">
        <authorList>
            <person name="Kurt Z."/>
        </authorList>
    </citation>
    <scope>NUCLEOTIDE SEQUENCE</scope>
</reference>
<name>A0AA86QG85_9EUKA</name>
<feature type="region of interest" description="Disordered" evidence="1">
    <location>
        <begin position="144"/>
        <end position="169"/>
    </location>
</feature>
<keyword evidence="4" id="KW-1185">Reference proteome</keyword>
<dbReference type="AlphaFoldDB" id="A0AA86QG85"/>